<gene>
    <name evidence="3" type="ORF">FLB_14800</name>
</gene>
<name>A0A199XS17_9FLAO</name>
<reference evidence="3 4" key="1">
    <citation type="submission" date="2016-06" db="EMBL/GenBank/DDBJ databases">
        <title>Draft genome sequence of Flavobacterium succinicans strain DD5b.</title>
        <authorList>
            <person name="Poehlein A."/>
            <person name="Daniel R."/>
            <person name="Simeonova D.D."/>
        </authorList>
    </citation>
    <scope>NUCLEOTIDE SEQUENCE [LARGE SCALE GENOMIC DNA]</scope>
    <source>
        <strain evidence="3 4">DD5b</strain>
    </source>
</reference>
<comment type="caution">
    <text evidence="3">The sequence shown here is derived from an EMBL/GenBank/DDBJ whole genome shotgun (WGS) entry which is preliminary data.</text>
</comment>
<proteinExistence type="predicted"/>
<dbReference type="Proteomes" id="UP000093807">
    <property type="component" value="Unassembled WGS sequence"/>
</dbReference>
<evidence type="ECO:0000259" key="2">
    <source>
        <dbReference type="Pfam" id="PF26566"/>
    </source>
</evidence>
<keyword evidence="1" id="KW-1133">Transmembrane helix</keyword>
<dbReference type="InterPro" id="IPR058916">
    <property type="entry name" value="PH_40"/>
</dbReference>
<keyword evidence="1" id="KW-0812">Transmembrane</keyword>
<sequence length="165" mass="19978">MEYKRNLKYITPTIVVFSISIVYFLIMLVVNYNEKEEFIINKSISDSSFIFLLFSSFTVPGFILHYRYEMLNRNRKITFKQNFLEITTETEIENIPYSDVIEVENHTVAWQVRNPWSDYNYVKLNLKNGEKIYYNCLTEKINSENNLLKSDRIKKFKIEDIYPWY</sequence>
<feature type="domain" description="PH" evidence="2">
    <location>
        <begin position="3"/>
        <end position="137"/>
    </location>
</feature>
<keyword evidence="4" id="KW-1185">Reference proteome</keyword>
<feature type="transmembrane region" description="Helical" evidence="1">
    <location>
        <begin position="49"/>
        <end position="66"/>
    </location>
</feature>
<protein>
    <recommendedName>
        <fullName evidence="2">PH domain-containing protein</fullName>
    </recommendedName>
</protein>
<evidence type="ECO:0000256" key="1">
    <source>
        <dbReference type="SAM" id="Phobius"/>
    </source>
</evidence>
<dbReference type="AlphaFoldDB" id="A0A199XS17"/>
<accession>A0A199XS17</accession>
<dbReference type="RefSeq" id="WP_157490573.1">
    <property type="nucleotide sequence ID" value="NZ_JMTM01000039.1"/>
</dbReference>
<feature type="transmembrane region" description="Helical" evidence="1">
    <location>
        <begin position="9"/>
        <end position="29"/>
    </location>
</feature>
<evidence type="ECO:0000313" key="3">
    <source>
        <dbReference type="EMBL" id="OAZ04124.1"/>
    </source>
</evidence>
<dbReference type="PATRIC" id="fig|29536.5.peg.1553"/>
<dbReference type="EMBL" id="JMTM01000039">
    <property type="protein sequence ID" value="OAZ04124.1"/>
    <property type="molecule type" value="Genomic_DNA"/>
</dbReference>
<dbReference type="OrthoDB" id="884048at2"/>
<dbReference type="Pfam" id="PF26566">
    <property type="entry name" value="PH_40"/>
    <property type="match status" value="1"/>
</dbReference>
<organism evidence="3 4">
    <name type="scientific">Flavobacterium succinicans</name>
    <dbReference type="NCBI Taxonomy" id="29536"/>
    <lineage>
        <taxon>Bacteria</taxon>
        <taxon>Pseudomonadati</taxon>
        <taxon>Bacteroidota</taxon>
        <taxon>Flavobacteriia</taxon>
        <taxon>Flavobacteriales</taxon>
        <taxon>Flavobacteriaceae</taxon>
        <taxon>Flavobacterium</taxon>
    </lineage>
</organism>
<keyword evidence="1" id="KW-0472">Membrane</keyword>
<evidence type="ECO:0000313" key="4">
    <source>
        <dbReference type="Proteomes" id="UP000093807"/>
    </source>
</evidence>